<dbReference type="Gene3D" id="3.30.70.1320">
    <property type="entry name" value="Multidrug efflux transporter AcrB pore domain like"/>
    <property type="match status" value="1"/>
</dbReference>
<comment type="caution">
    <text evidence="2">The sequence shown here is derived from an EMBL/GenBank/DDBJ whole genome shotgun (WGS) entry which is preliminary data.</text>
</comment>
<dbReference type="InterPro" id="IPR027463">
    <property type="entry name" value="AcrB_DN_DC_subdom"/>
</dbReference>
<feature type="transmembrane region" description="Helical" evidence="1">
    <location>
        <begin position="532"/>
        <end position="555"/>
    </location>
</feature>
<feature type="transmembrane region" description="Helical" evidence="1">
    <location>
        <begin position="364"/>
        <end position="383"/>
    </location>
</feature>
<evidence type="ECO:0000313" key="3">
    <source>
        <dbReference type="Proteomes" id="UP000592294"/>
    </source>
</evidence>
<gene>
    <name evidence="2" type="ORF">HW932_09265</name>
</gene>
<dbReference type="Pfam" id="PF00873">
    <property type="entry name" value="ACR_tran"/>
    <property type="match status" value="2"/>
</dbReference>
<dbReference type="RefSeq" id="WP_176976207.1">
    <property type="nucleotide sequence ID" value="NZ_JABZEO010000005.1"/>
</dbReference>
<dbReference type="Proteomes" id="UP000592294">
    <property type="component" value="Unassembled WGS sequence"/>
</dbReference>
<dbReference type="Gene3D" id="3.30.70.1440">
    <property type="entry name" value="Multidrug efflux transporter AcrB pore domain"/>
    <property type="match status" value="1"/>
</dbReference>
<dbReference type="PRINTS" id="PR00702">
    <property type="entry name" value="ACRIFLAVINRP"/>
</dbReference>
<dbReference type="GO" id="GO:0005886">
    <property type="term" value="C:plasma membrane"/>
    <property type="evidence" value="ECO:0007669"/>
    <property type="project" value="TreeGrafter"/>
</dbReference>
<proteinExistence type="predicted"/>
<dbReference type="PANTHER" id="PTHR32063">
    <property type="match status" value="1"/>
</dbReference>
<feature type="transmembrane region" description="Helical" evidence="1">
    <location>
        <begin position="924"/>
        <end position="943"/>
    </location>
</feature>
<dbReference type="InterPro" id="IPR001036">
    <property type="entry name" value="Acrflvin-R"/>
</dbReference>
<protein>
    <submittedName>
        <fullName evidence="2">Efflux RND transporter permease subunit</fullName>
    </submittedName>
</protein>
<feature type="transmembrane region" description="Helical" evidence="1">
    <location>
        <begin position="341"/>
        <end position="357"/>
    </location>
</feature>
<dbReference type="PANTHER" id="PTHR32063:SF19">
    <property type="entry name" value="CATION EFFLUX SYSTEM PROTEIN CUSA"/>
    <property type="match status" value="1"/>
</dbReference>
<dbReference type="Gene3D" id="3.30.2090.10">
    <property type="entry name" value="Multidrug efflux transporter AcrB TolC docking domain, DN and DC subdomains"/>
    <property type="match status" value="2"/>
</dbReference>
<keyword evidence="3" id="KW-1185">Reference proteome</keyword>
<feature type="transmembrane region" description="Helical" evidence="1">
    <location>
        <begin position="389"/>
        <end position="409"/>
    </location>
</feature>
<keyword evidence="1" id="KW-1133">Transmembrane helix</keyword>
<reference evidence="2 3" key="1">
    <citation type="submission" date="2020-06" db="EMBL/GenBank/DDBJ databases">
        <title>Whole-genome sequence of Allochromatium humboldtianum DSM 21881, type strain.</title>
        <authorList>
            <person name="Kyndt J.A."/>
            <person name="Meyer T.E."/>
        </authorList>
    </citation>
    <scope>NUCLEOTIDE SEQUENCE [LARGE SCALE GENOMIC DNA]</scope>
    <source>
        <strain evidence="2 3">DSM 21881</strain>
    </source>
</reference>
<feature type="transmembrane region" description="Helical" evidence="1">
    <location>
        <begin position="478"/>
        <end position="499"/>
    </location>
</feature>
<feature type="transmembrane region" description="Helical" evidence="1">
    <location>
        <begin position="436"/>
        <end position="458"/>
    </location>
</feature>
<feature type="transmembrane region" description="Helical" evidence="1">
    <location>
        <begin position="1062"/>
        <end position="1088"/>
    </location>
</feature>
<feature type="transmembrane region" description="Helical" evidence="1">
    <location>
        <begin position="950"/>
        <end position="970"/>
    </location>
</feature>
<accession>A0A850RIN2</accession>
<dbReference type="Gene3D" id="1.20.1640.10">
    <property type="entry name" value="Multidrug efflux transporter AcrB transmembrane domain"/>
    <property type="match status" value="3"/>
</dbReference>
<dbReference type="Gene3D" id="3.30.70.1430">
    <property type="entry name" value="Multidrug efflux transporter AcrB pore domain"/>
    <property type="match status" value="2"/>
</dbReference>
<name>A0A850RIN2_9GAMM</name>
<evidence type="ECO:0000256" key="1">
    <source>
        <dbReference type="SAM" id="Phobius"/>
    </source>
</evidence>
<dbReference type="GO" id="GO:0042910">
    <property type="term" value="F:xenobiotic transmembrane transporter activity"/>
    <property type="evidence" value="ECO:0007669"/>
    <property type="project" value="TreeGrafter"/>
</dbReference>
<dbReference type="SUPFAM" id="SSF82866">
    <property type="entry name" value="Multidrug efflux transporter AcrB transmembrane domain"/>
    <property type="match status" value="2"/>
</dbReference>
<feature type="transmembrane region" description="Helical" evidence="1">
    <location>
        <begin position="976"/>
        <end position="1000"/>
    </location>
</feature>
<sequence>MKRVILWSIENRFLVLMAAILLTLWGLVSLQRLPVDAIPDLSDVQVIVRTDFPGQSPRVVEDQVTYPLTTTLLAVPGAKTVRGYSFFGESFVYVLFEDGTDLYWARSRVLEYLSQATSRLPEGAEPRLGPDATGVGWVYSYALIDRSGRHDLAQLRALQDWFLKFELQSVPGVAEVATVGGMVKQYQIVVDPEKLRAHGIPLSRVVEAVREGNEEVGGSLIELAEAEYMIRARGYLTGVEDIETIPVDLSEQGTPILLRDLAHVQIGPEMRRAVADLDGEGEVTGGIVVMRHGENALATIAAVEDRLEALRPSLPEGVEIVTTYDRSRLILAAVDNLRGKLIEELIVVALVCVAFLFHLRSSLVAILSLPLGVLMAFIVMDWQGINANILSLGGIAIAIGAMVDAAIVMTENAHKHLERAGPGLSSARHWQVIGEAAVEVGPALFFSLLVITLSFLPVFALQAQEGRLFAPLAYTKTYAMAAAAGLAVTLVPVLMGYLIRGRIPSESRNPLSRALIRVYRPVLRATLHRPRLTILIALLVLFSTAIPLAGVGGLLAPLKWPMQAVGLVWPDGPQRPLLARVESWQSGLAAGWRETFRDVPVLRDWHRGLGSEFMPELDEGDLMYMPTTLPGIAIGKVGELLQQTDRLIASLPEVERVFGKAGSADTATDPAPLSMIETVIRLKPRDQWRPGLTLEDLIAELDATVRFPGLTNAWVMPIKTRIDMLATGIKTPVGIKIAGPDLAEIERIGREIERVLPEVEGTASAYSERVAGGRYIEIRPDRVAAARVGLNIADINRIVAAGLGGATVTETVEGRERYPVDLRFPRELRDDPEKLRDLPIVTPSGAQVALGQIAEIVIVDGPPMLVSENARLNGWTFVDIRGRDLGSYVAEARRVVRDRVRLPPGYSITWSGQYEYMQRAQERLAQVVPVTLAVILVLLYLTFRSLGEALLVMLSLPFALVGGVWLVYLLGYDLSVAVGVGFIALAGVAAEFGVVMLVYLDSAARRWRAEGRLDRPGGLEGAIIEGAVLRIRPKAMTVATILAGLLPVMIGAGVGSEVMRPIAAPILGGMITAPLLSLILIPVLYRLWHERRRPDLK</sequence>
<organism evidence="2 3">
    <name type="scientific">Allochromatium humboldtianum</name>
    <dbReference type="NCBI Taxonomy" id="504901"/>
    <lineage>
        <taxon>Bacteria</taxon>
        <taxon>Pseudomonadati</taxon>
        <taxon>Pseudomonadota</taxon>
        <taxon>Gammaproteobacteria</taxon>
        <taxon>Chromatiales</taxon>
        <taxon>Chromatiaceae</taxon>
        <taxon>Allochromatium</taxon>
    </lineage>
</organism>
<dbReference type="SUPFAM" id="SSF82714">
    <property type="entry name" value="Multidrug efflux transporter AcrB TolC docking domain, DN and DC subdomains"/>
    <property type="match status" value="2"/>
</dbReference>
<feature type="transmembrane region" description="Helical" evidence="1">
    <location>
        <begin position="1035"/>
        <end position="1056"/>
    </location>
</feature>
<dbReference type="SUPFAM" id="SSF82693">
    <property type="entry name" value="Multidrug efflux transporter AcrB pore domain, PN1, PN2, PC1 and PC2 subdomains"/>
    <property type="match status" value="2"/>
</dbReference>
<keyword evidence="1" id="KW-0472">Membrane</keyword>
<dbReference type="EMBL" id="JABZEO010000005">
    <property type="protein sequence ID" value="NVZ09451.1"/>
    <property type="molecule type" value="Genomic_DNA"/>
</dbReference>
<evidence type="ECO:0000313" key="2">
    <source>
        <dbReference type="EMBL" id="NVZ09451.1"/>
    </source>
</evidence>
<dbReference type="AlphaFoldDB" id="A0A850RIN2"/>
<keyword evidence="1" id="KW-0812">Transmembrane</keyword>